<sequence length="412" mass="45470">MTGKGDLIQRLTLQGLEIAPSQVCGAIRLVPLLRDGAQQRGDLRLARRSYAGDDLAVVSLGGPPMDPGVKYLSYIPHGLVLSWSGDGSAVSAARGTQISGAAPDGKRFSWGACNVRVMQKMAKRERQHEREGGAKQLRLLPLHLAMEGFLSLYFSGPEIAWSEYSRRAISRGLDPRWEMVYGGGQIAGFEDALRTFEIHDGQVGVLVFVADALASAFVTPAPEDYRALHRTLLADFYGELIYQYALLYDTALPLHVTLDAERIASLADLRAALSQVRRDWAEFQGFMAHDLLGRSVRADFAYQAGPFTLQRFVTDLDPALENHIGEAIVRDNGDLEYLKTYQLSAAQTRRAYLLQQLAAADWSLDAAAQNLQTTREELVYRMEKAGFGYLLAEPVRVASDKHVRSTGRPSAR</sequence>
<organism evidence="2">
    <name type="scientific">uncultured Armatimonadetes bacterium</name>
    <dbReference type="NCBI Taxonomy" id="157466"/>
    <lineage>
        <taxon>Bacteria</taxon>
        <taxon>Bacillati</taxon>
        <taxon>Armatimonadota</taxon>
        <taxon>environmental samples</taxon>
    </lineage>
</organism>
<dbReference type="EMBL" id="CADCTO010000609">
    <property type="protein sequence ID" value="CAA9291351.1"/>
    <property type="molecule type" value="Genomic_DNA"/>
</dbReference>
<accession>A0A6J4JYX7</accession>
<dbReference type="AlphaFoldDB" id="A0A6J4JYX7"/>
<gene>
    <name evidence="2" type="ORF">AVDCRST_MAG63-4385</name>
</gene>
<proteinExistence type="predicted"/>
<feature type="domain" description="ARG and Rhodanese-Phosphatase-superfamily-associated" evidence="1">
    <location>
        <begin position="11"/>
        <end position="304"/>
    </location>
</feature>
<protein>
    <recommendedName>
        <fullName evidence="1">ARG and Rhodanese-Phosphatase-superfamily-associated domain-containing protein</fullName>
    </recommendedName>
</protein>
<evidence type="ECO:0000313" key="2">
    <source>
        <dbReference type="EMBL" id="CAA9291351.1"/>
    </source>
</evidence>
<dbReference type="InterPro" id="IPR054346">
    <property type="entry name" value="ARPP-2"/>
</dbReference>
<dbReference type="Pfam" id="PF22549">
    <property type="entry name" value="ARPP-2"/>
    <property type="match status" value="1"/>
</dbReference>
<name>A0A6J4JYX7_9BACT</name>
<evidence type="ECO:0000259" key="1">
    <source>
        <dbReference type="Pfam" id="PF22549"/>
    </source>
</evidence>
<reference evidence="2" key="1">
    <citation type="submission" date="2020-02" db="EMBL/GenBank/DDBJ databases">
        <authorList>
            <person name="Meier V. D."/>
        </authorList>
    </citation>
    <scope>NUCLEOTIDE SEQUENCE</scope>
    <source>
        <strain evidence="2">AVDCRST_MAG63</strain>
    </source>
</reference>